<protein>
    <submittedName>
        <fullName evidence="3">Uncharacterized protein</fullName>
    </submittedName>
</protein>
<dbReference type="Proteomes" id="UP000465221">
    <property type="component" value="Unassembled WGS sequence"/>
</dbReference>
<comment type="caution">
    <text evidence="3">The sequence shown here is derived from an EMBL/GenBank/DDBJ whole genome shotgun (WGS) entry which is preliminary data.</text>
</comment>
<dbReference type="AlphaFoldDB" id="A0A8H3PC57"/>
<feature type="region of interest" description="Disordered" evidence="1">
    <location>
        <begin position="64"/>
        <end position="105"/>
    </location>
</feature>
<accession>A0A8H3PC57</accession>
<evidence type="ECO:0000313" key="4">
    <source>
        <dbReference type="Proteomes" id="UP000465221"/>
    </source>
</evidence>
<feature type="signal peptide" evidence="2">
    <location>
        <begin position="1"/>
        <end position="18"/>
    </location>
</feature>
<feature type="chain" id="PRO_5034369243" evidence="2">
    <location>
        <begin position="19"/>
        <end position="118"/>
    </location>
</feature>
<gene>
    <name evidence="3" type="ORF">IFM46972_09049</name>
</gene>
<evidence type="ECO:0000256" key="2">
    <source>
        <dbReference type="SAM" id="SignalP"/>
    </source>
</evidence>
<keyword evidence="2" id="KW-0732">Signal</keyword>
<dbReference type="EMBL" id="BLKC01000084">
    <property type="protein sequence ID" value="GFF50459.1"/>
    <property type="molecule type" value="Genomic_DNA"/>
</dbReference>
<name>A0A8H3PC57_9EURO</name>
<sequence>VLWRMVLWRMVLWRMVLWKRLSTSRSLQSLQAQRSVLSGARTGLQVANWGTFSRNMNKAEEPVGFSAPYKNIKSKKMKGQKKKKSSNNKTKKKENEKDVEELAKPVPELRTLSGVGLF</sequence>
<evidence type="ECO:0000313" key="3">
    <source>
        <dbReference type="EMBL" id="GFF50459.1"/>
    </source>
</evidence>
<organism evidence="3 4">
    <name type="scientific">Aspergillus udagawae</name>
    <dbReference type="NCBI Taxonomy" id="91492"/>
    <lineage>
        <taxon>Eukaryota</taxon>
        <taxon>Fungi</taxon>
        <taxon>Dikarya</taxon>
        <taxon>Ascomycota</taxon>
        <taxon>Pezizomycotina</taxon>
        <taxon>Eurotiomycetes</taxon>
        <taxon>Eurotiomycetidae</taxon>
        <taxon>Eurotiales</taxon>
        <taxon>Aspergillaceae</taxon>
        <taxon>Aspergillus</taxon>
        <taxon>Aspergillus subgen. Fumigati</taxon>
    </lineage>
</organism>
<feature type="non-terminal residue" evidence="3">
    <location>
        <position position="1"/>
    </location>
</feature>
<reference evidence="3 4" key="1">
    <citation type="submission" date="2020-01" db="EMBL/GenBank/DDBJ databases">
        <title>Draft genome sequence of Aspergillus udagawae IFM 46972.</title>
        <authorList>
            <person name="Takahashi H."/>
            <person name="Yaguchi T."/>
        </authorList>
    </citation>
    <scope>NUCLEOTIDE SEQUENCE [LARGE SCALE GENOMIC DNA]</scope>
    <source>
        <strain evidence="3 4">IFM 46972</strain>
    </source>
</reference>
<feature type="compositionally biased region" description="Basic residues" evidence="1">
    <location>
        <begin position="72"/>
        <end position="92"/>
    </location>
</feature>
<feature type="compositionally biased region" description="Basic and acidic residues" evidence="1">
    <location>
        <begin position="93"/>
        <end position="103"/>
    </location>
</feature>
<evidence type="ECO:0000256" key="1">
    <source>
        <dbReference type="SAM" id="MobiDB-lite"/>
    </source>
</evidence>
<proteinExistence type="predicted"/>